<gene>
    <name evidence="2" type="ORF">GCM10012287_35080</name>
</gene>
<organism evidence="2 3">
    <name type="scientific">Streptomyces daqingensis</name>
    <dbReference type="NCBI Taxonomy" id="1472640"/>
    <lineage>
        <taxon>Bacteria</taxon>
        <taxon>Bacillati</taxon>
        <taxon>Actinomycetota</taxon>
        <taxon>Actinomycetes</taxon>
        <taxon>Kitasatosporales</taxon>
        <taxon>Streptomycetaceae</taxon>
        <taxon>Streptomyces</taxon>
    </lineage>
</organism>
<dbReference type="Pfam" id="PF19593">
    <property type="entry name" value="DUF6098"/>
    <property type="match status" value="1"/>
</dbReference>
<keyword evidence="3" id="KW-1185">Reference proteome</keyword>
<dbReference type="Proteomes" id="UP000631535">
    <property type="component" value="Unassembled WGS sequence"/>
</dbReference>
<proteinExistence type="predicted"/>
<dbReference type="InterPro" id="IPR046080">
    <property type="entry name" value="DUF6098"/>
</dbReference>
<evidence type="ECO:0000313" key="2">
    <source>
        <dbReference type="EMBL" id="GGO51927.1"/>
    </source>
</evidence>
<name>A0ABQ2MGX9_9ACTN</name>
<evidence type="ECO:0000256" key="1">
    <source>
        <dbReference type="SAM" id="MobiDB-lite"/>
    </source>
</evidence>
<comment type="caution">
    <text evidence="2">The sequence shown here is derived from an EMBL/GenBank/DDBJ whole genome shotgun (WGS) entry which is preliminary data.</text>
</comment>
<accession>A0ABQ2MGX9</accession>
<feature type="compositionally biased region" description="Basic and acidic residues" evidence="1">
    <location>
        <begin position="151"/>
        <end position="161"/>
    </location>
</feature>
<dbReference type="RefSeq" id="WP_189038105.1">
    <property type="nucleotide sequence ID" value="NZ_BMMP01000011.1"/>
</dbReference>
<feature type="region of interest" description="Disordered" evidence="1">
    <location>
        <begin position="135"/>
        <end position="161"/>
    </location>
</feature>
<evidence type="ECO:0000313" key="3">
    <source>
        <dbReference type="Proteomes" id="UP000631535"/>
    </source>
</evidence>
<sequence length="161" mass="17847">MESDLPVYTSLAQLADLISRGDPVFVRWSRGPETDRYGCPGSKDELTGTELPGLSANSLNPEPWWEGRPTLLWVARRLYDYSHLREDKGPDVHPWVLVGEEAGRGPDNEPLVRRILPVAWIGGSVIEEAEAEVARQRGAWGPMRRPARFSAGERGEGSQTG</sequence>
<protein>
    <submittedName>
        <fullName evidence="2">Uncharacterized protein</fullName>
    </submittedName>
</protein>
<reference evidence="3" key="1">
    <citation type="journal article" date="2019" name="Int. J. Syst. Evol. Microbiol.">
        <title>The Global Catalogue of Microorganisms (GCM) 10K type strain sequencing project: providing services to taxonomists for standard genome sequencing and annotation.</title>
        <authorList>
            <consortium name="The Broad Institute Genomics Platform"/>
            <consortium name="The Broad Institute Genome Sequencing Center for Infectious Disease"/>
            <person name="Wu L."/>
            <person name="Ma J."/>
        </authorList>
    </citation>
    <scope>NUCLEOTIDE SEQUENCE [LARGE SCALE GENOMIC DNA]</scope>
    <source>
        <strain evidence="3">CGMCC 4.7178</strain>
    </source>
</reference>
<dbReference type="EMBL" id="BMMP01000011">
    <property type="protein sequence ID" value="GGO51927.1"/>
    <property type="molecule type" value="Genomic_DNA"/>
</dbReference>